<organism evidence="1">
    <name type="scientific">viral metagenome</name>
    <dbReference type="NCBI Taxonomy" id="1070528"/>
    <lineage>
        <taxon>unclassified sequences</taxon>
        <taxon>metagenomes</taxon>
        <taxon>organismal metagenomes</taxon>
    </lineage>
</organism>
<proteinExistence type="predicted"/>
<sequence>MDNNKETLSRLKFIGKIQKSEKINTKYLGIQQEGVITKLLRTLYYQDNRANTLIFLQSTIQRAMEILKLYEKSDQESDRMHIPHIVHDLYCSKAGLENIKETYSTDVKLVCDIEFLIQYIDSTLCKYPETKEEETSDEIIVFPTEKIKPLDIENKKLENSAKVKPK</sequence>
<dbReference type="AlphaFoldDB" id="A0A6C0D0S6"/>
<dbReference type="EMBL" id="MN739517">
    <property type="protein sequence ID" value="QHT09840.1"/>
    <property type="molecule type" value="Genomic_DNA"/>
</dbReference>
<protein>
    <submittedName>
        <fullName evidence="1">Uncharacterized protein</fullName>
    </submittedName>
</protein>
<name>A0A6C0D0S6_9ZZZZ</name>
<reference evidence="1" key="1">
    <citation type="journal article" date="2020" name="Nature">
        <title>Giant virus diversity and host interactions through global metagenomics.</title>
        <authorList>
            <person name="Schulz F."/>
            <person name="Roux S."/>
            <person name="Paez-Espino D."/>
            <person name="Jungbluth S."/>
            <person name="Walsh D.A."/>
            <person name="Denef V.J."/>
            <person name="McMahon K.D."/>
            <person name="Konstantinidis K.T."/>
            <person name="Eloe-Fadrosh E.A."/>
            <person name="Kyrpides N.C."/>
            <person name="Woyke T."/>
        </authorList>
    </citation>
    <scope>NUCLEOTIDE SEQUENCE</scope>
    <source>
        <strain evidence="1">GVMAG-M-3300023174-102</strain>
    </source>
</reference>
<evidence type="ECO:0000313" key="1">
    <source>
        <dbReference type="EMBL" id="QHT09840.1"/>
    </source>
</evidence>
<accession>A0A6C0D0S6</accession>